<dbReference type="InterPro" id="IPR030966">
    <property type="entry name" value="Mod_pep_cyc"/>
</dbReference>
<evidence type="ECO:0000313" key="1">
    <source>
        <dbReference type="EMBL" id="PRH81759.1"/>
    </source>
</evidence>
<dbReference type="Gene3D" id="3.40.50.10610">
    <property type="entry name" value="ABC-type transport auxiliary lipoprotein component"/>
    <property type="match status" value="1"/>
</dbReference>
<dbReference type="OrthoDB" id="5928393at2"/>
<dbReference type="PANTHER" id="PTHR43081">
    <property type="entry name" value="ADENYLATE CYCLASE, TERMINAL-DIFFERENTIATION SPECIFIC-RELATED"/>
    <property type="match status" value="1"/>
</dbReference>
<gene>
    <name evidence="1" type="ORF">C6N40_11065</name>
</gene>
<dbReference type="PANTHER" id="PTHR43081:SF19">
    <property type="entry name" value="PH-SENSITIVE ADENYLATE CYCLASE RV1264"/>
    <property type="match status" value="1"/>
</dbReference>
<sequence>MDVQEPRTPSHLDAPVVRPMLRAVLVCDIVESTALVEKLGDARAAAFMQRHDQLMLQAMKLCHGQLVDKADGVLALFERPIQALDFALRYQRGLYELGQAEGFQLKARTGIHVGDVMTWANHPRDVAAGAKPFEVEGLAKPVAARLITLALPGQILMSGMAQNLAQRAAGELGERAGRLRWLMHGRYRFKGVPAPMLVHEVGEPGIAPLRPPDSGPKGWREVPLWRRPPVLAAEAMLLVALAGAVLWSTFRSEPAIAFAERDWVVVADLQNRTGEIMFDDALDTALRVGLEQSQYVNLYSDLQVDRALQRMQRPGQPLDRQLATELALREGARAVILPTIAQVGGVIRVSLEVIDPKTGVTVYSESADGRGVESVLPSLDTALADVRGRLGETMAAVSADRVPLEQATTPNIEALRAFSLGTTARYKGQAGDAEALFREAVRLDPGFAMAWLRLAFLRYVEGDEAGTREYLAQAQAHRDRLTRRELLFMEGAEATLDDAPRAVERLRLLASLYPDDYRGRYNAAFFAHFDLLRSEQVAEVMAGTDVPQNPQRPSAVYMIAAAELAKGDAPAAIALFEKSRTLGMRGSLRELIDAHASLRQYDQARRVAGQQTAVGLPAQDLESRTFEASLPLDQGDWRGARSALVVLKVDGIEAGATAFALGKIDLMALSLRAYAPDAAFSADLHAWVEAEKVAFASSNAMNRREYIFRLLAGAWMAAHVGEVDYARTLLAVVADDPQTRVYPFNASMARVVEAEIALAEGRAPDAIARLAGDPGQGGDIYFSKAVLMRALVAAGDRKQASRVASWLAENRAVAFGEPTYTRGWQLANVAESNLALRAMARLAEPGSAEAAEASEAFANAWPGAGDSAEVARRDAAL</sequence>
<dbReference type="InterPro" id="IPR029787">
    <property type="entry name" value="Nucleotide_cyclase"/>
</dbReference>
<dbReference type="NCBIfam" id="TIGR04510">
    <property type="entry name" value="mod_pep_cyc"/>
    <property type="match status" value="1"/>
</dbReference>
<dbReference type="Gene3D" id="1.25.40.10">
    <property type="entry name" value="Tetratricopeptide repeat domain"/>
    <property type="match status" value="1"/>
</dbReference>
<keyword evidence="2" id="KW-1185">Reference proteome</keyword>
<dbReference type="GO" id="GO:0006171">
    <property type="term" value="P:cAMP biosynthetic process"/>
    <property type="evidence" value="ECO:0007669"/>
    <property type="project" value="TreeGrafter"/>
</dbReference>
<comment type="caution">
    <text evidence="1">The sequence shown here is derived from an EMBL/GenBank/DDBJ whole genome shotgun (WGS) entry which is preliminary data.</text>
</comment>
<accession>A0A2P6M716</accession>
<dbReference type="CDD" id="cd07302">
    <property type="entry name" value="CHD"/>
    <property type="match status" value="1"/>
</dbReference>
<evidence type="ECO:0000313" key="2">
    <source>
        <dbReference type="Proteomes" id="UP000241736"/>
    </source>
</evidence>
<dbReference type="InterPro" id="IPR011990">
    <property type="entry name" value="TPR-like_helical_dom_sf"/>
</dbReference>
<dbReference type="Gene3D" id="3.30.70.1230">
    <property type="entry name" value="Nucleotide cyclase"/>
    <property type="match status" value="1"/>
</dbReference>
<dbReference type="EMBL" id="PVLF01000018">
    <property type="protein sequence ID" value="PRH81759.1"/>
    <property type="molecule type" value="Genomic_DNA"/>
</dbReference>
<dbReference type="Proteomes" id="UP000241736">
    <property type="component" value="Unassembled WGS sequence"/>
</dbReference>
<dbReference type="AlphaFoldDB" id="A0A2P6M716"/>
<proteinExistence type="predicted"/>
<dbReference type="SUPFAM" id="SSF48452">
    <property type="entry name" value="TPR-like"/>
    <property type="match status" value="1"/>
</dbReference>
<dbReference type="GO" id="GO:0035556">
    <property type="term" value="P:intracellular signal transduction"/>
    <property type="evidence" value="ECO:0007669"/>
    <property type="project" value="InterPro"/>
</dbReference>
<dbReference type="InterPro" id="IPR050697">
    <property type="entry name" value="Adenylyl/Guanylyl_Cyclase_3/4"/>
</dbReference>
<reference evidence="1 2" key="1">
    <citation type="submission" date="2018-03" db="EMBL/GenBank/DDBJ databases">
        <title>Arenimonas caeni sp. nov., isolated from activated sludge.</title>
        <authorList>
            <person name="Liu H."/>
        </authorList>
    </citation>
    <scope>NUCLEOTIDE SEQUENCE [LARGE SCALE GENOMIC DNA]</scope>
    <source>
        <strain evidence="2">z29</strain>
    </source>
</reference>
<dbReference type="GO" id="GO:0004016">
    <property type="term" value="F:adenylate cyclase activity"/>
    <property type="evidence" value="ECO:0007669"/>
    <property type="project" value="UniProtKB-ARBA"/>
</dbReference>
<dbReference type="InterPro" id="IPR001054">
    <property type="entry name" value="A/G_cyclase"/>
</dbReference>
<dbReference type="SUPFAM" id="SSF55073">
    <property type="entry name" value="Nucleotide cyclase"/>
    <property type="match status" value="1"/>
</dbReference>
<organism evidence="1 2">
    <name type="scientific">Arenimonas caeni</name>
    <dbReference type="NCBI Taxonomy" id="2058085"/>
    <lineage>
        <taxon>Bacteria</taxon>
        <taxon>Pseudomonadati</taxon>
        <taxon>Pseudomonadota</taxon>
        <taxon>Gammaproteobacteria</taxon>
        <taxon>Lysobacterales</taxon>
        <taxon>Lysobacteraceae</taxon>
        <taxon>Arenimonas</taxon>
    </lineage>
</organism>
<protein>
    <submittedName>
        <fullName evidence="1">Putative peptide modification system cyclase</fullName>
    </submittedName>
</protein>
<name>A0A2P6M716_9GAMM</name>